<dbReference type="GO" id="GO:0000155">
    <property type="term" value="F:phosphorelay sensor kinase activity"/>
    <property type="evidence" value="ECO:0007669"/>
    <property type="project" value="InterPro"/>
</dbReference>
<dbReference type="PANTHER" id="PTHR24421">
    <property type="entry name" value="NITRATE/NITRITE SENSOR PROTEIN NARX-RELATED"/>
    <property type="match status" value="1"/>
</dbReference>
<evidence type="ECO:0000256" key="4">
    <source>
        <dbReference type="ARBA" id="ARBA00022679"/>
    </source>
</evidence>
<dbReference type="SUPFAM" id="SSF55874">
    <property type="entry name" value="ATPase domain of HSP90 chaperone/DNA topoisomerase II/histidine kinase"/>
    <property type="match status" value="1"/>
</dbReference>
<dbReference type="EMBL" id="BIMR01000166">
    <property type="protein sequence ID" value="GCE77059.1"/>
    <property type="molecule type" value="Genomic_DNA"/>
</dbReference>
<evidence type="ECO:0000259" key="10">
    <source>
        <dbReference type="Pfam" id="PF02518"/>
    </source>
</evidence>
<dbReference type="Pfam" id="PF07730">
    <property type="entry name" value="HisKA_3"/>
    <property type="match status" value="1"/>
</dbReference>
<proteinExistence type="predicted"/>
<dbReference type="Proteomes" id="UP000289954">
    <property type="component" value="Unassembled WGS sequence"/>
</dbReference>
<keyword evidence="8" id="KW-0902">Two-component regulatory system</keyword>
<feature type="transmembrane region" description="Helical" evidence="9">
    <location>
        <begin position="120"/>
        <end position="137"/>
    </location>
</feature>
<name>A0A402DSE2_9CELL</name>
<sequence length="382" mass="39993">MITDVARRLWAEPRAPHAPRRVWRDGVLLAVVVAGALAEGLLRTSVTWRPFAIVLTVGLASTLLWRRTHPLAMVTVAFGALVVVDLASLAAGTDGSVVLGTTAFVLVLVYALFRWGSGREVVLGTAVVAVGFTVGMVRDWTTLGEALLGVLVVTFPAVLGVSVRLSRTSRAQRIDQVRLRERELLARELHDTVAHHVSAMVVRAQAGRVVGVTDPAAAVDALGVIEAEGVRTLAELRLMVGALRDGEGPDLAPGRGLADIPALAASLGSVTPVEVRVAGDVVGVGPSVGAAVYRIVQEALTNVARHARHPTRVAVDVAVEPRQVRCTVTDDGEPVLGGRAPGYGTVGMTERVTLLGGTIRIGPGDHQGWVVDAVLPLARVAA</sequence>
<evidence type="ECO:0000256" key="7">
    <source>
        <dbReference type="ARBA" id="ARBA00022840"/>
    </source>
</evidence>
<dbReference type="PANTHER" id="PTHR24421:SF10">
    <property type="entry name" value="NITRATE_NITRITE SENSOR PROTEIN NARQ"/>
    <property type="match status" value="1"/>
</dbReference>
<dbReference type="InterPro" id="IPR003594">
    <property type="entry name" value="HATPase_dom"/>
</dbReference>
<keyword evidence="13" id="KW-1185">Reference proteome</keyword>
<dbReference type="InterPro" id="IPR036890">
    <property type="entry name" value="HATPase_C_sf"/>
</dbReference>
<feature type="transmembrane region" description="Helical" evidence="9">
    <location>
        <begin position="48"/>
        <end position="65"/>
    </location>
</feature>
<feature type="domain" description="Histidine kinase/HSP90-like ATPase" evidence="10">
    <location>
        <begin position="291"/>
        <end position="378"/>
    </location>
</feature>
<evidence type="ECO:0000256" key="1">
    <source>
        <dbReference type="ARBA" id="ARBA00000085"/>
    </source>
</evidence>
<gene>
    <name evidence="12" type="ORF">CBZ_21150</name>
</gene>
<keyword evidence="9" id="KW-0812">Transmembrane</keyword>
<feature type="transmembrane region" description="Helical" evidence="9">
    <location>
        <begin position="22"/>
        <end position="42"/>
    </location>
</feature>
<reference evidence="12 13" key="1">
    <citation type="submission" date="2019-01" db="EMBL/GenBank/DDBJ databases">
        <title>Draft genome sequence of Cellulomonas takizawaensis strain TKZ-21.</title>
        <authorList>
            <person name="Yamamura H."/>
            <person name="Hayashi T."/>
            <person name="Hamada M."/>
            <person name="Serisawa Y."/>
            <person name="Matsuyama K."/>
            <person name="Nakagawa Y."/>
            <person name="Otoguro M."/>
            <person name="Yanagida F."/>
            <person name="Hayakawa M."/>
        </authorList>
    </citation>
    <scope>NUCLEOTIDE SEQUENCE [LARGE SCALE GENOMIC DNA]</scope>
    <source>
        <strain evidence="12 13">NBRC12680</strain>
    </source>
</reference>
<dbReference type="EC" id="2.7.13.3" evidence="2"/>
<feature type="transmembrane region" description="Helical" evidence="9">
    <location>
        <begin position="97"/>
        <end position="113"/>
    </location>
</feature>
<dbReference type="InterPro" id="IPR050482">
    <property type="entry name" value="Sensor_HK_TwoCompSys"/>
</dbReference>
<evidence type="ECO:0000256" key="8">
    <source>
        <dbReference type="ARBA" id="ARBA00023012"/>
    </source>
</evidence>
<dbReference type="Gene3D" id="1.20.5.1930">
    <property type="match status" value="1"/>
</dbReference>
<evidence type="ECO:0000259" key="11">
    <source>
        <dbReference type="Pfam" id="PF07730"/>
    </source>
</evidence>
<keyword evidence="3" id="KW-0597">Phosphoprotein</keyword>
<keyword evidence="9" id="KW-1133">Transmembrane helix</keyword>
<dbReference type="Pfam" id="PF02518">
    <property type="entry name" value="HATPase_c"/>
    <property type="match status" value="1"/>
</dbReference>
<comment type="caution">
    <text evidence="12">The sequence shown here is derived from an EMBL/GenBank/DDBJ whole genome shotgun (WGS) entry which is preliminary data.</text>
</comment>
<dbReference type="OrthoDB" id="227596at2"/>
<feature type="domain" description="Signal transduction histidine kinase subgroup 3 dimerisation and phosphoacceptor" evidence="11">
    <location>
        <begin position="181"/>
        <end position="246"/>
    </location>
</feature>
<evidence type="ECO:0000313" key="12">
    <source>
        <dbReference type="EMBL" id="GCE77059.1"/>
    </source>
</evidence>
<dbReference type="AlphaFoldDB" id="A0A402DSE2"/>
<dbReference type="RefSeq" id="WP_130781660.1">
    <property type="nucleotide sequence ID" value="NZ_BIMR01000166.1"/>
</dbReference>
<dbReference type="InterPro" id="IPR011712">
    <property type="entry name" value="Sig_transdc_His_kin_sub3_dim/P"/>
</dbReference>
<keyword evidence="4" id="KW-0808">Transferase</keyword>
<keyword evidence="6 12" id="KW-0418">Kinase</keyword>
<feature type="transmembrane region" description="Helical" evidence="9">
    <location>
        <begin position="72"/>
        <end position="91"/>
    </location>
</feature>
<organism evidence="12 13">
    <name type="scientific">Cellulomonas biazotea</name>
    <dbReference type="NCBI Taxonomy" id="1709"/>
    <lineage>
        <taxon>Bacteria</taxon>
        <taxon>Bacillati</taxon>
        <taxon>Actinomycetota</taxon>
        <taxon>Actinomycetes</taxon>
        <taxon>Micrococcales</taxon>
        <taxon>Cellulomonadaceae</taxon>
        <taxon>Cellulomonas</taxon>
    </lineage>
</organism>
<dbReference type="Gene3D" id="3.30.565.10">
    <property type="entry name" value="Histidine kinase-like ATPase, C-terminal domain"/>
    <property type="match status" value="1"/>
</dbReference>
<dbReference type="CDD" id="cd16917">
    <property type="entry name" value="HATPase_UhpB-NarQ-NarX-like"/>
    <property type="match status" value="1"/>
</dbReference>
<evidence type="ECO:0000256" key="5">
    <source>
        <dbReference type="ARBA" id="ARBA00022741"/>
    </source>
</evidence>
<protein>
    <recommendedName>
        <fullName evidence="2">histidine kinase</fullName>
        <ecNumber evidence="2">2.7.13.3</ecNumber>
    </recommendedName>
</protein>
<keyword evidence="5" id="KW-0547">Nucleotide-binding</keyword>
<dbReference type="GO" id="GO:0005524">
    <property type="term" value="F:ATP binding"/>
    <property type="evidence" value="ECO:0007669"/>
    <property type="project" value="UniProtKB-KW"/>
</dbReference>
<evidence type="ECO:0000313" key="13">
    <source>
        <dbReference type="Proteomes" id="UP000289954"/>
    </source>
</evidence>
<evidence type="ECO:0000256" key="9">
    <source>
        <dbReference type="SAM" id="Phobius"/>
    </source>
</evidence>
<dbReference type="GO" id="GO:0016020">
    <property type="term" value="C:membrane"/>
    <property type="evidence" value="ECO:0007669"/>
    <property type="project" value="InterPro"/>
</dbReference>
<keyword evidence="9" id="KW-0472">Membrane</keyword>
<comment type="catalytic activity">
    <reaction evidence="1">
        <text>ATP + protein L-histidine = ADP + protein N-phospho-L-histidine.</text>
        <dbReference type="EC" id="2.7.13.3"/>
    </reaction>
</comment>
<evidence type="ECO:0000256" key="6">
    <source>
        <dbReference type="ARBA" id="ARBA00022777"/>
    </source>
</evidence>
<keyword evidence="7" id="KW-0067">ATP-binding</keyword>
<accession>A0A402DSE2</accession>
<evidence type="ECO:0000256" key="2">
    <source>
        <dbReference type="ARBA" id="ARBA00012438"/>
    </source>
</evidence>
<evidence type="ECO:0000256" key="3">
    <source>
        <dbReference type="ARBA" id="ARBA00022553"/>
    </source>
</evidence>
<dbReference type="GO" id="GO:0046983">
    <property type="term" value="F:protein dimerization activity"/>
    <property type="evidence" value="ECO:0007669"/>
    <property type="project" value="InterPro"/>
</dbReference>
<feature type="transmembrane region" description="Helical" evidence="9">
    <location>
        <begin position="143"/>
        <end position="163"/>
    </location>
</feature>